<keyword evidence="2" id="KW-1185">Reference proteome</keyword>
<sequence length="99" mass="10595">MVHKWQISCLANGACAQGPWPIGGPSEKWMPTQRSCRGAGSGRRGFPHSACLALLLGSGQSPLEPTRFLAGVPGEGRMGRGARICYPWQRGFISVQEEG</sequence>
<organism evidence="1 2">
    <name type="scientific">Terrapene triunguis</name>
    <name type="common">Three-toed box turtle</name>
    <dbReference type="NCBI Taxonomy" id="2587831"/>
    <lineage>
        <taxon>Eukaryota</taxon>
        <taxon>Metazoa</taxon>
        <taxon>Chordata</taxon>
        <taxon>Craniata</taxon>
        <taxon>Vertebrata</taxon>
        <taxon>Euteleostomi</taxon>
        <taxon>Archelosauria</taxon>
        <taxon>Testudinata</taxon>
        <taxon>Testudines</taxon>
        <taxon>Cryptodira</taxon>
        <taxon>Durocryptodira</taxon>
        <taxon>Testudinoidea</taxon>
        <taxon>Emydidae</taxon>
        <taxon>Terrapene</taxon>
    </lineage>
</organism>
<proteinExistence type="predicted"/>
<name>A0A674HZH1_9SAUR</name>
<dbReference type="AlphaFoldDB" id="A0A674HZH1"/>
<evidence type="ECO:0000313" key="1">
    <source>
        <dbReference type="Ensembl" id="ENSTMTP00000001047.1"/>
    </source>
</evidence>
<dbReference type="Ensembl" id="ENSTMTT00000001075.1">
    <property type="protein sequence ID" value="ENSTMTP00000001047.1"/>
    <property type="gene ID" value="ENSTMTG00000000861.1"/>
</dbReference>
<dbReference type="Proteomes" id="UP000472274">
    <property type="component" value="Unplaced"/>
</dbReference>
<protein>
    <submittedName>
        <fullName evidence="1">Uncharacterized protein</fullName>
    </submittedName>
</protein>
<reference evidence="1" key="2">
    <citation type="submission" date="2025-09" db="UniProtKB">
        <authorList>
            <consortium name="Ensembl"/>
        </authorList>
    </citation>
    <scope>IDENTIFICATION</scope>
</reference>
<reference evidence="1" key="1">
    <citation type="submission" date="2025-08" db="UniProtKB">
        <authorList>
            <consortium name="Ensembl"/>
        </authorList>
    </citation>
    <scope>IDENTIFICATION</scope>
</reference>
<evidence type="ECO:0000313" key="2">
    <source>
        <dbReference type="Proteomes" id="UP000472274"/>
    </source>
</evidence>
<dbReference type="InParanoid" id="A0A674HZH1"/>
<accession>A0A674HZH1</accession>